<accession>A0A9D1J6N6</accession>
<evidence type="ECO:0000256" key="6">
    <source>
        <dbReference type="SAM" id="Phobius"/>
    </source>
</evidence>
<dbReference type="GO" id="GO:0007165">
    <property type="term" value="P:signal transduction"/>
    <property type="evidence" value="ECO:0007669"/>
    <property type="project" value="InterPro"/>
</dbReference>
<dbReference type="SUPFAM" id="SSF81606">
    <property type="entry name" value="PP2C-like"/>
    <property type="match status" value="1"/>
</dbReference>
<dbReference type="SUPFAM" id="SSF55874">
    <property type="entry name" value="ATPase domain of HSP90 chaperone/DNA topoisomerase II/histidine kinase"/>
    <property type="match status" value="1"/>
</dbReference>
<dbReference type="PANTHER" id="PTHR43156:SF2">
    <property type="entry name" value="STAGE II SPORULATION PROTEIN E"/>
    <property type="match status" value="1"/>
</dbReference>
<dbReference type="InterPro" id="IPR036457">
    <property type="entry name" value="PPM-type-like_dom_sf"/>
</dbReference>
<dbReference type="Gene3D" id="3.30.450.20">
    <property type="entry name" value="PAS domain"/>
    <property type="match status" value="2"/>
</dbReference>
<evidence type="ECO:0000259" key="7">
    <source>
        <dbReference type="PROSITE" id="PS50885"/>
    </source>
</evidence>
<evidence type="ECO:0000313" key="10">
    <source>
        <dbReference type="Proteomes" id="UP000886744"/>
    </source>
</evidence>
<dbReference type="Gene3D" id="3.30.565.10">
    <property type="entry name" value="Histidine kinase-like ATPase, C-terminal domain"/>
    <property type="match status" value="1"/>
</dbReference>
<dbReference type="CDD" id="cd06225">
    <property type="entry name" value="HAMP"/>
    <property type="match status" value="1"/>
</dbReference>
<dbReference type="PANTHER" id="PTHR43156">
    <property type="entry name" value="STAGE II SPORULATION PROTEIN E-RELATED"/>
    <property type="match status" value="1"/>
</dbReference>
<keyword evidence="6" id="KW-1133">Transmembrane helix</keyword>
<dbReference type="InterPro" id="IPR036890">
    <property type="entry name" value="HATPase_C_sf"/>
</dbReference>
<dbReference type="GO" id="GO:0016020">
    <property type="term" value="C:membrane"/>
    <property type="evidence" value="ECO:0007669"/>
    <property type="project" value="UniProtKB-SubCell"/>
</dbReference>
<dbReference type="EMBL" id="DVHI01000030">
    <property type="protein sequence ID" value="HIR62319.1"/>
    <property type="molecule type" value="Genomic_DNA"/>
</dbReference>
<dbReference type="GO" id="GO:0016301">
    <property type="term" value="F:kinase activity"/>
    <property type="evidence" value="ECO:0007669"/>
    <property type="project" value="UniProtKB-KW"/>
</dbReference>
<dbReference type="Pfam" id="PF13581">
    <property type="entry name" value="HATPase_c_2"/>
    <property type="match status" value="1"/>
</dbReference>
<dbReference type="CDD" id="cd12913">
    <property type="entry name" value="PDC1_MCP_like"/>
    <property type="match status" value="1"/>
</dbReference>
<dbReference type="Gene3D" id="3.60.40.10">
    <property type="entry name" value="PPM-type phosphatase domain"/>
    <property type="match status" value="1"/>
</dbReference>
<comment type="caution">
    <text evidence="9">The sequence shown here is derived from an EMBL/GenBank/DDBJ whole genome shotgun (WGS) entry which is preliminary data.</text>
</comment>
<dbReference type="InterPro" id="IPR001932">
    <property type="entry name" value="PPM-type_phosphatase-like_dom"/>
</dbReference>
<dbReference type="PROSITE" id="PS50885">
    <property type="entry name" value="HAMP"/>
    <property type="match status" value="1"/>
</dbReference>
<protein>
    <submittedName>
        <fullName evidence="9">SpoIIE family protein phosphatase</fullName>
    </submittedName>
</protein>
<comment type="subcellular location">
    <subcellularLocation>
        <location evidence="1">Membrane</location>
    </subcellularLocation>
</comment>
<dbReference type="CDD" id="cd12912">
    <property type="entry name" value="PDC2_MCP_like"/>
    <property type="match status" value="1"/>
</dbReference>
<dbReference type="Proteomes" id="UP000886744">
    <property type="component" value="Unassembled WGS sequence"/>
</dbReference>
<organism evidence="9 10">
    <name type="scientific">Candidatus Coprenecus avistercoris</name>
    <dbReference type="NCBI Taxonomy" id="2840730"/>
    <lineage>
        <taxon>Bacteria</taxon>
        <taxon>Pseudomonadati</taxon>
        <taxon>Bacteroidota</taxon>
        <taxon>Bacteroidia</taxon>
        <taxon>Bacteroidales</taxon>
        <taxon>Rikenellaceae</taxon>
        <taxon>Rikenellaceae incertae sedis</taxon>
        <taxon>Candidatus Coprenecus</taxon>
    </lineage>
</organism>
<dbReference type="AlphaFoldDB" id="A0A9D1J6N6"/>
<dbReference type="InterPro" id="IPR052016">
    <property type="entry name" value="Bact_Sigma-Reg"/>
</dbReference>
<evidence type="ECO:0000256" key="4">
    <source>
        <dbReference type="ARBA" id="ARBA00022777"/>
    </source>
</evidence>
<feature type="domain" description="PPM-type phosphatase" evidence="8">
    <location>
        <begin position="421"/>
        <end position="635"/>
    </location>
</feature>
<reference evidence="9" key="1">
    <citation type="submission" date="2020-10" db="EMBL/GenBank/DDBJ databases">
        <authorList>
            <person name="Gilroy R."/>
        </authorList>
    </citation>
    <scope>NUCLEOTIDE SEQUENCE</scope>
    <source>
        <strain evidence="9">ChiHjej13B12-12457</strain>
    </source>
</reference>
<dbReference type="InterPro" id="IPR003660">
    <property type="entry name" value="HAMP_dom"/>
</dbReference>
<keyword evidence="6" id="KW-0472">Membrane</keyword>
<keyword evidence="4" id="KW-0418">Kinase</keyword>
<evidence type="ECO:0000256" key="5">
    <source>
        <dbReference type="ARBA" id="ARBA00022801"/>
    </source>
</evidence>
<name>A0A9D1J6N6_9BACT</name>
<keyword evidence="2" id="KW-0597">Phosphoprotein</keyword>
<proteinExistence type="predicted"/>
<feature type="domain" description="HAMP" evidence="7">
    <location>
        <begin position="329"/>
        <end position="382"/>
    </location>
</feature>
<gene>
    <name evidence="9" type="ORF">IAC94_02195</name>
</gene>
<reference evidence="9" key="2">
    <citation type="journal article" date="2021" name="PeerJ">
        <title>Extensive microbial diversity within the chicken gut microbiome revealed by metagenomics and culture.</title>
        <authorList>
            <person name="Gilroy R."/>
            <person name="Ravi A."/>
            <person name="Getino M."/>
            <person name="Pursley I."/>
            <person name="Horton D.L."/>
            <person name="Alikhan N.F."/>
            <person name="Baker D."/>
            <person name="Gharbi K."/>
            <person name="Hall N."/>
            <person name="Watson M."/>
            <person name="Adriaenssens E.M."/>
            <person name="Foster-Nyarko E."/>
            <person name="Jarju S."/>
            <person name="Secka A."/>
            <person name="Antonio M."/>
            <person name="Oren A."/>
            <person name="Chaudhuri R.R."/>
            <person name="La Ragione R."/>
            <person name="Hildebrand F."/>
            <person name="Pallen M.J."/>
        </authorList>
    </citation>
    <scope>NUCLEOTIDE SEQUENCE</scope>
    <source>
        <strain evidence="9">ChiHjej13B12-12457</strain>
    </source>
</reference>
<dbReference type="Pfam" id="PF07228">
    <property type="entry name" value="SpoIIE"/>
    <property type="match status" value="1"/>
</dbReference>
<feature type="transmembrane region" description="Helical" evidence="6">
    <location>
        <begin position="306"/>
        <end position="328"/>
    </location>
</feature>
<dbReference type="SUPFAM" id="SSF158472">
    <property type="entry name" value="HAMP domain-like"/>
    <property type="match status" value="1"/>
</dbReference>
<evidence type="ECO:0000259" key="8">
    <source>
        <dbReference type="PROSITE" id="PS51746"/>
    </source>
</evidence>
<keyword evidence="5" id="KW-0378">Hydrolase</keyword>
<dbReference type="PROSITE" id="PS51746">
    <property type="entry name" value="PPM_2"/>
    <property type="match status" value="1"/>
</dbReference>
<dbReference type="Pfam" id="PF22673">
    <property type="entry name" value="MCP-like_PDC_1"/>
    <property type="match status" value="1"/>
</dbReference>
<evidence type="ECO:0000256" key="3">
    <source>
        <dbReference type="ARBA" id="ARBA00022679"/>
    </source>
</evidence>
<dbReference type="CDD" id="cd16936">
    <property type="entry name" value="HATPase_RsbW-like"/>
    <property type="match status" value="1"/>
</dbReference>
<dbReference type="InterPro" id="IPR003594">
    <property type="entry name" value="HATPase_dom"/>
</dbReference>
<evidence type="ECO:0000256" key="1">
    <source>
        <dbReference type="ARBA" id="ARBA00004370"/>
    </source>
</evidence>
<sequence>MRVFRRFSTRISLYVILLTAALFLTASVTVYKINYDSVRKEAVTNAFSQLRALNLEMENVLSSVASAIDNMVPRTEIMAVENRDTSDFLLLLKDILRNTPQLKDIAIALEPYYYRHQKQFAAYSINEGDTIKSMMLTDPLYTYPYYDWYVIPRCTDSTYWTDPYIDRVWGHLSMCSYTAPLHDGDGKFIGVICASIETQWLTSKIDNIRLYDHSYNFIIGKAAGYIVHPDNSLIINETIFSYALQTGNTALAEAGRRMIAGETGMSELSINGSPGIIFFTSVPSNNWSIAAICPESDIFAGAYRTLLIMLVIALLSIIIMAVTVSLTVRKATAPLATLAASADRIAEGDFNSAMPHFHGEDEIGRLCRSFSSMQQSLSSYMDRLQRTTAAKQRIESELSIAREIQMGMVPKTFPPYPERDDIDIYAVLYPAKEIGGDLYDFFIKDGHLFFAIGDVSGKGVPASLLMAVTRSHFRSVASALKDPVRIIESMNRALADTNEANMFVTIFCGILDLSSGALAYSNAGHNPPLLLSSQGEVTMMNPDPNLPIGLFKDFGYTGGKITIQAGTTLLLYTDGLTEAENPDSRLYGEQRLTETLEAMKGKSAQDIVLGIYTDAQDHVQSAVQSDDMTIMAIQYRGTDTVSGPDRRILTLSNKVSELEKLTLFIDDVCKSAGVDSATAMSINLAMEEAVSNIIFYAYPGGETEHTITVRYARKDHELHFDIYDRGVPFDPTARAEADVSLSAEERKIGGLGIFLVKQIMDCVEYERRGDENILKLTKII</sequence>
<dbReference type="SMART" id="SM00331">
    <property type="entry name" value="PP2C_SIG"/>
    <property type="match status" value="1"/>
</dbReference>
<dbReference type="Gene3D" id="6.10.340.10">
    <property type="match status" value="1"/>
</dbReference>
<dbReference type="Pfam" id="PF00672">
    <property type="entry name" value="HAMP"/>
    <property type="match status" value="1"/>
</dbReference>
<keyword evidence="6" id="KW-0812">Transmembrane</keyword>
<keyword evidence="3" id="KW-0808">Transferase</keyword>
<dbReference type="GO" id="GO:0016791">
    <property type="term" value="F:phosphatase activity"/>
    <property type="evidence" value="ECO:0007669"/>
    <property type="project" value="TreeGrafter"/>
</dbReference>
<evidence type="ECO:0000256" key="2">
    <source>
        <dbReference type="ARBA" id="ARBA00022553"/>
    </source>
</evidence>
<evidence type="ECO:0000313" key="9">
    <source>
        <dbReference type="EMBL" id="HIR62319.1"/>
    </source>
</evidence>
<dbReference type="SMART" id="SM00304">
    <property type="entry name" value="HAMP"/>
    <property type="match status" value="1"/>
</dbReference>